<keyword evidence="2" id="KW-1185">Reference proteome</keyword>
<protein>
    <submittedName>
        <fullName evidence="1">Uncharacterized protein</fullName>
    </submittedName>
</protein>
<dbReference type="EMBL" id="NBNE01004105">
    <property type="protein sequence ID" value="OWZ06119.1"/>
    <property type="molecule type" value="Genomic_DNA"/>
</dbReference>
<dbReference type="AlphaFoldDB" id="A0A225VM75"/>
<dbReference type="STRING" id="4795.A0A225VM75"/>
<gene>
    <name evidence="1" type="ORF">PHMEG_00021672</name>
</gene>
<reference evidence="2" key="1">
    <citation type="submission" date="2017-03" db="EMBL/GenBank/DDBJ databases">
        <title>Phytopthora megakarya and P. palmivora, two closely related causual agents of cacao black pod achieved similar genome size and gene model numbers by different mechanisms.</title>
        <authorList>
            <person name="Ali S."/>
            <person name="Shao J."/>
            <person name="Larry D.J."/>
            <person name="Kronmiller B."/>
            <person name="Shen D."/>
            <person name="Strem M.D."/>
            <person name="Melnick R.L."/>
            <person name="Guiltinan M.J."/>
            <person name="Tyler B.M."/>
            <person name="Meinhardt L.W."/>
            <person name="Bailey B.A."/>
        </authorList>
    </citation>
    <scope>NUCLEOTIDE SEQUENCE [LARGE SCALE GENOMIC DNA]</scope>
    <source>
        <strain evidence="2">zdho120</strain>
    </source>
</reference>
<name>A0A225VM75_9STRA</name>
<evidence type="ECO:0000313" key="2">
    <source>
        <dbReference type="Proteomes" id="UP000198211"/>
    </source>
</evidence>
<organism evidence="1 2">
    <name type="scientific">Phytophthora megakarya</name>
    <dbReference type="NCBI Taxonomy" id="4795"/>
    <lineage>
        <taxon>Eukaryota</taxon>
        <taxon>Sar</taxon>
        <taxon>Stramenopiles</taxon>
        <taxon>Oomycota</taxon>
        <taxon>Peronosporomycetes</taxon>
        <taxon>Peronosporales</taxon>
        <taxon>Peronosporaceae</taxon>
        <taxon>Phytophthora</taxon>
    </lineage>
</organism>
<evidence type="ECO:0000313" key="1">
    <source>
        <dbReference type="EMBL" id="OWZ06119.1"/>
    </source>
</evidence>
<accession>A0A225VM75</accession>
<sequence length="305" mass="33522">MTRYVFSATNEPPRTFKNKETKRPQACQHQARATAVKTLELLLAAENTNMKHVRALINADPDRAGYILVTLMAKFGVSFAFHAGTRGLPLSRHSAAQYFRQVKCWLVDKYPSVERQLLSLGHPLDQHYIKRERGGFVKKAAACTKASHKKMTSYPYSTLTVARTTKMPRYCAASHLSFVRKQQLSIGAGEVFFISFIRVKTSDEQALSFFPDGDPAICPLLALALVLITQKSPCAALLNHLPMTSKDVPGELTESIPLLDFNDDSSTLGSSKAPSTNCSTCAKLVAGIHAIVNRLLDRVASLAVV</sequence>
<proteinExistence type="predicted"/>
<comment type="caution">
    <text evidence="1">The sequence shown here is derived from an EMBL/GenBank/DDBJ whole genome shotgun (WGS) entry which is preliminary data.</text>
</comment>
<dbReference type="Proteomes" id="UP000198211">
    <property type="component" value="Unassembled WGS sequence"/>
</dbReference>